<dbReference type="InterPro" id="IPR007848">
    <property type="entry name" value="Small_mtfrase_dom"/>
</dbReference>
<evidence type="ECO:0000313" key="8">
    <source>
        <dbReference type="EMBL" id="MBP2385434.1"/>
    </source>
</evidence>
<dbReference type="InterPro" id="IPR040758">
    <property type="entry name" value="PrmC_N"/>
</dbReference>
<dbReference type="InterPro" id="IPR004556">
    <property type="entry name" value="HemK-like"/>
</dbReference>
<evidence type="ECO:0000313" key="9">
    <source>
        <dbReference type="Proteomes" id="UP001296993"/>
    </source>
</evidence>
<proteinExistence type="inferred from homology"/>
<feature type="binding site" evidence="5">
    <location>
        <position position="152"/>
    </location>
    <ligand>
        <name>S-adenosyl-L-methionine</name>
        <dbReference type="ChEBI" id="CHEBI:59789"/>
    </ligand>
</feature>
<dbReference type="CDD" id="cd02440">
    <property type="entry name" value="AdoMet_MTases"/>
    <property type="match status" value="1"/>
</dbReference>
<evidence type="ECO:0000256" key="4">
    <source>
        <dbReference type="ARBA" id="ARBA00048391"/>
    </source>
</evidence>
<comment type="similarity">
    <text evidence="5">Belongs to the protein N5-glutamine methyltransferase family. PrmC subfamily.</text>
</comment>
<evidence type="ECO:0000256" key="1">
    <source>
        <dbReference type="ARBA" id="ARBA00022603"/>
    </source>
</evidence>
<dbReference type="Proteomes" id="UP001296993">
    <property type="component" value="Unassembled WGS sequence"/>
</dbReference>
<dbReference type="PROSITE" id="PS00092">
    <property type="entry name" value="N6_MTASE"/>
    <property type="match status" value="1"/>
</dbReference>
<feature type="binding site" evidence="5">
    <location>
        <begin position="129"/>
        <end position="133"/>
    </location>
    <ligand>
        <name>S-adenosyl-L-methionine</name>
        <dbReference type="ChEBI" id="CHEBI:59789"/>
    </ligand>
</feature>
<dbReference type="GO" id="GO:0032259">
    <property type="term" value="P:methylation"/>
    <property type="evidence" value="ECO:0007669"/>
    <property type="project" value="UniProtKB-KW"/>
</dbReference>
<dbReference type="PANTHER" id="PTHR18895">
    <property type="entry name" value="HEMK METHYLTRANSFERASE"/>
    <property type="match status" value="1"/>
</dbReference>
<dbReference type="EMBL" id="JAGIOF010000001">
    <property type="protein sequence ID" value="MBP2385434.1"/>
    <property type="molecule type" value="Genomic_DNA"/>
</dbReference>
<dbReference type="Gene3D" id="1.10.8.10">
    <property type="entry name" value="DNA helicase RuvA subunit, C-terminal domain"/>
    <property type="match status" value="1"/>
</dbReference>
<dbReference type="Pfam" id="PF05175">
    <property type="entry name" value="MTS"/>
    <property type="match status" value="1"/>
</dbReference>
<dbReference type="RefSeq" id="WP_209996261.1">
    <property type="nucleotide sequence ID" value="NZ_BAAAJY010000021.1"/>
</dbReference>
<sequence>MSDKCFGQPLAEVLAEATATLAAAGVPSPAVDAELLAAHVLNTSRGRLKSLQMMGESFSVADDAAYGRLVARRATRVPLQHLTGVAYFRYLELAVGPGVFVPRPETETVVQIAVDFARELPAPRLVDLGTGSGAIAGSLAHELAGAEVHAVELSDLAFPYAQRNLAPLGVHLIQGDMRDAFAELDGTCDVVVSNPPYIPANAVPREPEAREHDPQMALYGGGDDGMVMPRAAERSAARLLRPGGLFVMEHAEVQAPQMAALFEEGGVWSNIQTHRDLTGRDRSTSGIRR</sequence>
<keyword evidence="3 5" id="KW-0949">S-adenosyl-L-methionine</keyword>
<dbReference type="NCBIfam" id="TIGR00536">
    <property type="entry name" value="hemK_fam"/>
    <property type="match status" value="1"/>
</dbReference>
<comment type="caution">
    <text evidence="8">The sequence shown here is derived from an EMBL/GenBank/DDBJ whole genome shotgun (WGS) entry which is preliminary data.</text>
</comment>
<dbReference type="InterPro" id="IPR050320">
    <property type="entry name" value="N5-glutamine_MTase"/>
</dbReference>
<accession>A0ABS4XCM3</accession>
<dbReference type="GO" id="GO:0102559">
    <property type="term" value="F:peptide chain release factor N(5)-glutamine methyltransferase activity"/>
    <property type="evidence" value="ECO:0007669"/>
    <property type="project" value="UniProtKB-EC"/>
</dbReference>
<reference evidence="8 9" key="1">
    <citation type="submission" date="2021-03" db="EMBL/GenBank/DDBJ databases">
        <title>Sequencing the genomes of 1000 actinobacteria strains.</title>
        <authorList>
            <person name="Klenk H.-P."/>
        </authorList>
    </citation>
    <scope>NUCLEOTIDE SEQUENCE [LARGE SCALE GENOMIC DNA]</scope>
    <source>
        <strain evidence="8 9">DSM 15797</strain>
    </source>
</reference>
<keyword evidence="9" id="KW-1185">Reference proteome</keyword>
<feature type="binding site" evidence="5">
    <location>
        <begin position="194"/>
        <end position="197"/>
    </location>
    <ligand>
        <name>substrate</name>
    </ligand>
</feature>
<organism evidence="8 9">
    <name type="scientific">Paeniglutamicibacter kerguelensis</name>
    <dbReference type="NCBI Taxonomy" id="254788"/>
    <lineage>
        <taxon>Bacteria</taxon>
        <taxon>Bacillati</taxon>
        <taxon>Actinomycetota</taxon>
        <taxon>Actinomycetes</taxon>
        <taxon>Micrococcales</taxon>
        <taxon>Micrococcaceae</taxon>
        <taxon>Paeniglutamicibacter</taxon>
    </lineage>
</organism>
<feature type="binding site" evidence="5">
    <location>
        <position position="194"/>
    </location>
    <ligand>
        <name>S-adenosyl-L-methionine</name>
        <dbReference type="ChEBI" id="CHEBI:59789"/>
    </ligand>
</feature>
<feature type="domain" description="Release factor glutamine methyltransferase N-terminal" evidence="7">
    <location>
        <begin position="12"/>
        <end position="84"/>
    </location>
</feature>
<dbReference type="InterPro" id="IPR019874">
    <property type="entry name" value="RF_methyltr_PrmC"/>
</dbReference>
<feature type="domain" description="Methyltransferase small" evidence="6">
    <location>
        <begin position="122"/>
        <end position="198"/>
    </location>
</feature>
<evidence type="ECO:0000256" key="2">
    <source>
        <dbReference type="ARBA" id="ARBA00022679"/>
    </source>
</evidence>
<gene>
    <name evidence="5" type="primary">prmC</name>
    <name evidence="8" type="ORF">JOF47_000945</name>
</gene>
<dbReference type="HAMAP" id="MF_02126">
    <property type="entry name" value="RF_methyltr_PrmC"/>
    <property type="match status" value="1"/>
</dbReference>
<dbReference type="NCBIfam" id="TIGR03534">
    <property type="entry name" value="RF_mod_PrmC"/>
    <property type="match status" value="1"/>
</dbReference>
<dbReference type="PANTHER" id="PTHR18895:SF74">
    <property type="entry name" value="MTRF1L RELEASE FACTOR GLUTAMINE METHYLTRANSFERASE"/>
    <property type="match status" value="1"/>
</dbReference>
<protein>
    <recommendedName>
        <fullName evidence="5">Release factor glutamine methyltransferase</fullName>
        <shortName evidence="5">RF MTase</shortName>
        <ecNumber evidence="5">2.1.1.297</ecNumber>
    </recommendedName>
    <alternativeName>
        <fullName evidence="5">N5-glutamine methyltransferase PrmC</fullName>
    </alternativeName>
    <alternativeName>
        <fullName evidence="5">Protein-(glutamine-N5) MTase PrmC</fullName>
    </alternativeName>
    <alternativeName>
        <fullName evidence="5">Protein-glutamine N-methyltransferase PrmC</fullName>
    </alternativeName>
</protein>
<comment type="catalytic activity">
    <reaction evidence="4 5">
        <text>L-glutaminyl-[peptide chain release factor] + S-adenosyl-L-methionine = N(5)-methyl-L-glutaminyl-[peptide chain release factor] + S-adenosyl-L-homocysteine + H(+)</text>
        <dbReference type="Rhea" id="RHEA:42896"/>
        <dbReference type="Rhea" id="RHEA-COMP:10271"/>
        <dbReference type="Rhea" id="RHEA-COMP:10272"/>
        <dbReference type="ChEBI" id="CHEBI:15378"/>
        <dbReference type="ChEBI" id="CHEBI:30011"/>
        <dbReference type="ChEBI" id="CHEBI:57856"/>
        <dbReference type="ChEBI" id="CHEBI:59789"/>
        <dbReference type="ChEBI" id="CHEBI:61891"/>
        <dbReference type="EC" id="2.1.1.297"/>
    </reaction>
</comment>
<comment type="caution">
    <text evidence="5">Lacks conserved residue(s) required for the propagation of feature annotation.</text>
</comment>
<evidence type="ECO:0000256" key="3">
    <source>
        <dbReference type="ARBA" id="ARBA00022691"/>
    </source>
</evidence>
<keyword evidence="2 5" id="KW-0808">Transferase</keyword>
<dbReference type="Pfam" id="PF17827">
    <property type="entry name" value="PrmC_N"/>
    <property type="match status" value="1"/>
</dbReference>
<comment type="function">
    <text evidence="5">Methylates the class 1 translation termination release factors RF1/PrfA and RF2/PrfB on the glutamine residue of the universally conserved GGQ motif.</text>
</comment>
<evidence type="ECO:0000259" key="7">
    <source>
        <dbReference type="Pfam" id="PF17827"/>
    </source>
</evidence>
<keyword evidence="1 5" id="KW-0489">Methyltransferase</keyword>
<name>A0ABS4XCM3_9MICC</name>
<dbReference type="InterPro" id="IPR029063">
    <property type="entry name" value="SAM-dependent_MTases_sf"/>
</dbReference>
<dbReference type="EC" id="2.1.1.297" evidence="5"/>
<evidence type="ECO:0000259" key="6">
    <source>
        <dbReference type="Pfam" id="PF05175"/>
    </source>
</evidence>
<dbReference type="Gene3D" id="3.40.50.150">
    <property type="entry name" value="Vaccinia Virus protein VP39"/>
    <property type="match status" value="1"/>
</dbReference>
<dbReference type="SUPFAM" id="SSF53335">
    <property type="entry name" value="S-adenosyl-L-methionine-dependent methyltransferases"/>
    <property type="match status" value="1"/>
</dbReference>
<evidence type="ECO:0000256" key="5">
    <source>
        <dbReference type="HAMAP-Rule" id="MF_02126"/>
    </source>
</evidence>
<dbReference type="InterPro" id="IPR002052">
    <property type="entry name" value="DNA_methylase_N6_adenine_CS"/>
</dbReference>